<dbReference type="AlphaFoldDB" id="A0A4U8Q4Y2"/>
<keyword evidence="10" id="KW-0067">ATP-binding</keyword>
<dbReference type="PANTHER" id="PTHR45528">
    <property type="entry name" value="SENSOR HISTIDINE KINASE CPXA"/>
    <property type="match status" value="1"/>
</dbReference>
<sequence length="464" mass="52510">MKKRAFFTTLILFLFFLYAGITVMSAIIFKDKVGVIKERCLAEHYVIVSSILKDFQALDSRGVEIGGSMESLMHPYSYLAKGNGMGLAVYKKVNLVYTNMAQEVLEDINTDSYKEGQRYVSIKGNEEPSVYVAGLLPAPFEDYALVYRYNIKETITSWNRLKNTLYMAGTVLSICLAFCLLILLNQIFRPLKQISEASMGIAAGEYEKRLPVSGNDELAYMAQSFNHMAMEIQKQIADLNESARQKQQFIDNFAHELRTPLTAIYGYAEYIQKAVISEEDRIMSCGYIMSESKRMENMAYQLLDLAMMRNNEIKKEKIEVKSLLDAVSNTILRKAVEKEITVNYSCQMDCITGNAELLESLLVNLIDNAIKASNPKSWIEVKAYQEDNVKVLSVRDYGKGMTERQLQHVKEAFYRADKSRSRKEGGAGLGLSICEQISQLHNAHLQFASGLMEGTEVKVMFTTL</sequence>
<dbReference type="Gene3D" id="6.10.340.10">
    <property type="match status" value="1"/>
</dbReference>
<proteinExistence type="predicted"/>
<evidence type="ECO:0000256" key="8">
    <source>
        <dbReference type="ARBA" id="ARBA00022741"/>
    </source>
</evidence>
<evidence type="ECO:0000256" key="1">
    <source>
        <dbReference type="ARBA" id="ARBA00000085"/>
    </source>
</evidence>
<dbReference type="SMART" id="SM00387">
    <property type="entry name" value="HATPase_c"/>
    <property type="match status" value="1"/>
</dbReference>
<dbReference type="InterPro" id="IPR036890">
    <property type="entry name" value="HATPase_C_sf"/>
</dbReference>
<dbReference type="Gene3D" id="1.10.287.130">
    <property type="match status" value="1"/>
</dbReference>
<comment type="subcellular location">
    <subcellularLocation>
        <location evidence="2">Cell membrane</location>
        <topology evidence="2">Multi-pass membrane protein</topology>
    </subcellularLocation>
</comment>
<dbReference type="PRINTS" id="PR00344">
    <property type="entry name" value="BCTRLSENSOR"/>
</dbReference>
<keyword evidence="12" id="KW-0902">Two-component regulatory system</keyword>
<evidence type="ECO:0000256" key="3">
    <source>
        <dbReference type="ARBA" id="ARBA00012438"/>
    </source>
</evidence>
<dbReference type="InterPro" id="IPR005467">
    <property type="entry name" value="His_kinase_dom"/>
</dbReference>
<keyword evidence="18" id="KW-1185">Reference proteome</keyword>
<evidence type="ECO:0000256" key="12">
    <source>
        <dbReference type="ARBA" id="ARBA00023012"/>
    </source>
</evidence>
<reference evidence="17 18" key="1">
    <citation type="journal article" date="2019" name="Anaerobe">
        <title>Detection of Robinsoniella peoriensis in multiple bone samples of a trauma patient.</title>
        <authorList>
            <person name="Schrottner P."/>
            <person name="Hartwich K."/>
            <person name="Bunk B."/>
            <person name="Schober I."/>
            <person name="Helbig S."/>
            <person name="Rudolph W.W."/>
            <person name="Gunzer F."/>
        </authorList>
    </citation>
    <scope>NUCLEOTIDE SEQUENCE [LARGE SCALE GENOMIC DNA]</scope>
    <source>
        <strain evidence="17 18">DSM 106044</strain>
    </source>
</reference>
<evidence type="ECO:0000259" key="15">
    <source>
        <dbReference type="PROSITE" id="PS50109"/>
    </source>
</evidence>
<evidence type="ECO:0000256" key="11">
    <source>
        <dbReference type="ARBA" id="ARBA00022989"/>
    </source>
</evidence>
<comment type="catalytic activity">
    <reaction evidence="1">
        <text>ATP + protein L-histidine = ADP + protein N-phospho-L-histidine.</text>
        <dbReference type="EC" id="2.7.13.3"/>
    </reaction>
</comment>
<evidence type="ECO:0000256" key="14">
    <source>
        <dbReference type="SAM" id="Phobius"/>
    </source>
</evidence>
<feature type="domain" description="HAMP" evidence="16">
    <location>
        <begin position="185"/>
        <end position="237"/>
    </location>
</feature>
<dbReference type="PROSITE" id="PS50885">
    <property type="entry name" value="HAMP"/>
    <property type="match status" value="1"/>
</dbReference>
<dbReference type="GO" id="GO:0005886">
    <property type="term" value="C:plasma membrane"/>
    <property type="evidence" value="ECO:0007669"/>
    <property type="project" value="UniProtKB-SubCell"/>
</dbReference>
<dbReference type="InterPro" id="IPR003660">
    <property type="entry name" value="HAMP_dom"/>
</dbReference>
<organism evidence="17 18">
    <name type="scientific">Robinsoniella peoriensis</name>
    <dbReference type="NCBI Taxonomy" id="180332"/>
    <lineage>
        <taxon>Bacteria</taxon>
        <taxon>Bacillati</taxon>
        <taxon>Bacillota</taxon>
        <taxon>Clostridia</taxon>
        <taxon>Lachnospirales</taxon>
        <taxon>Lachnospiraceae</taxon>
        <taxon>Robinsoniella</taxon>
    </lineage>
</organism>
<gene>
    <name evidence="17" type="primary">arlS_3</name>
    <name evidence="17" type="ORF">DSM106044_03681</name>
</gene>
<protein>
    <recommendedName>
        <fullName evidence="3">histidine kinase</fullName>
        <ecNumber evidence="3">2.7.13.3</ecNumber>
    </recommendedName>
</protein>
<dbReference type="Pfam" id="PF00672">
    <property type="entry name" value="HAMP"/>
    <property type="match status" value="1"/>
</dbReference>
<accession>A0A4U8Q4Y2</accession>
<dbReference type="STRING" id="180332.GCA_000797495_01142"/>
<dbReference type="CDD" id="cd00082">
    <property type="entry name" value="HisKA"/>
    <property type="match status" value="1"/>
</dbReference>
<evidence type="ECO:0000256" key="6">
    <source>
        <dbReference type="ARBA" id="ARBA00022679"/>
    </source>
</evidence>
<dbReference type="InterPro" id="IPR036097">
    <property type="entry name" value="HisK_dim/P_sf"/>
</dbReference>
<evidence type="ECO:0000313" key="18">
    <source>
        <dbReference type="Proteomes" id="UP000306509"/>
    </source>
</evidence>
<dbReference type="GO" id="GO:0005524">
    <property type="term" value="F:ATP binding"/>
    <property type="evidence" value="ECO:0007669"/>
    <property type="project" value="UniProtKB-KW"/>
</dbReference>
<dbReference type="InterPro" id="IPR003594">
    <property type="entry name" value="HATPase_dom"/>
</dbReference>
<dbReference type="InterPro" id="IPR004358">
    <property type="entry name" value="Sig_transdc_His_kin-like_C"/>
</dbReference>
<dbReference type="SUPFAM" id="SSF55874">
    <property type="entry name" value="ATPase domain of HSP90 chaperone/DNA topoisomerase II/histidine kinase"/>
    <property type="match status" value="1"/>
</dbReference>
<dbReference type="PANTHER" id="PTHR45528:SF1">
    <property type="entry name" value="SENSOR HISTIDINE KINASE CPXA"/>
    <property type="match status" value="1"/>
</dbReference>
<dbReference type="EMBL" id="QGQD01000069">
    <property type="protein sequence ID" value="TLC99478.1"/>
    <property type="molecule type" value="Genomic_DNA"/>
</dbReference>
<dbReference type="SMART" id="SM00388">
    <property type="entry name" value="HisKA"/>
    <property type="match status" value="1"/>
</dbReference>
<dbReference type="InterPro" id="IPR050398">
    <property type="entry name" value="HssS/ArlS-like"/>
</dbReference>
<dbReference type="RefSeq" id="WP_138003300.1">
    <property type="nucleotide sequence ID" value="NZ_QGQD01000069.1"/>
</dbReference>
<evidence type="ECO:0000256" key="2">
    <source>
        <dbReference type="ARBA" id="ARBA00004651"/>
    </source>
</evidence>
<evidence type="ECO:0000256" key="10">
    <source>
        <dbReference type="ARBA" id="ARBA00022840"/>
    </source>
</evidence>
<keyword evidence="11 14" id="KW-1133">Transmembrane helix</keyword>
<dbReference type="Proteomes" id="UP000306509">
    <property type="component" value="Unassembled WGS sequence"/>
</dbReference>
<dbReference type="InterPro" id="IPR003661">
    <property type="entry name" value="HisK_dim/P_dom"/>
</dbReference>
<dbReference type="SUPFAM" id="SSF47384">
    <property type="entry name" value="Homodimeric domain of signal transducing histidine kinase"/>
    <property type="match status" value="1"/>
</dbReference>
<dbReference type="PROSITE" id="PS50109">
    <property type="entry name" value="HIS_KIN"/>
    <property type="match status" value="1"/>
</dbReference>
<dbReference type="CDD" id="cd00075">
    <property type="entry name" value="HATPase"/>
    <property type="match status" value="1"/>
</dbReference>
<comment type="caution">
    <text evidence="17">The sequence shown here is derived from an EMBL/GenBank/DDBJ whole genome shotgun (WGS) entry which is preliminary data.</text>
</comment>
<dbReference type="Pfam" id="PF02518">
    <property type="entry name" value="HATPase_c"/>
    <property type="match status" value="1"/>
</dbReference>
<dbReference type="GO" id="GO:0000155">
    <property type="term" value="F:phosphorelay sensor kinase activity"/>
    <property type="evidence" value="ECO:0007669"/>
    <property type="project" value="InterPro"/>
</dbReference>
<evidence type="ECO:0000256" key="13">
    <source>
        <dbReference type="ARBA" id="ARBA00023136"/>
    </source>
</evidence>
<keyword evidence="13 14" id="KW-0472">Membrane</keyword>
<dbReference type="EC" id="2.7.13.3" evidence="3"/>
<dbReference type="Gene3D" id="3.30.565.10">
    <property type="entry name" value="Histidine kinase-like ATPase, C-terminal domain"/>
    <property type="match status" value="1"/>
</dbReference>
<dbReference type="SMART" id="SM00304">
    <property type="entry name" value="HAMP"/>
    <property type="match status" value="1"/>
</dbReference>
<feature type="transmembrane region" description="Helical" evidence="14">
    <location>
        <begin position="165"/>
        <end position="184"/>
    </location>
</feature>
<evidence type="ECO:0000313" key="17">
    <source>
        <dbReference type="EMBL" id="TLC99478.1"/>
    </source>
</evidence>
<keyword evidence="7 14" id="KW-0812">Transmembrane</keyword>
<dbReference type="Pfam" id="PF00512">
    <property type="entry name" value="HisKA"/>
    <property type="match status" value="1"/>
</dbReference>
<evidence type="ECO:0000256" key="5">
    <source>
        <dbReference type="ARBA" id="ARBA00022553"/>
    </source>
</evidence>
<keyword evidence="5" id="KW-0597">Phosphoprotein</keyword>
<name>A0A4U8Q4Y2_9FIRM</name>
<evidence type="ECO:0000256" key="4">
    <source>
        <dbReference type="ARBA" id="ARBA00022475"/>
    </source>
</evidence>
<feature type="domain" description="Histidine kinase" evidence="15">
    <location>
        <begin position="252"/>
        <end position="464"/>
    </location>
</feature>
<keyword evidence="8" id="KW-0547">Nucleotide-binding</keyword>
<keyword evidence="9 17" id="KW-0418">Kinase</keyword>
<dbReference type="FunFam" id="1.10.287.130:FF:000001">
    <property type="entry name" value="Two-component sensor histidine kinase"/>
    <property type="match status" value="1"/>
</dbReference>
<evidence type="ECO:0000256" key="9">
    <source>
        <dbReference type="ARBA" id="ARBA00022777"/>
    </source>
</evidence>
<evidence type="ECO:0000259" key="16">
    <source>
        <dbReference type="PROSITE" id="PS50885"/>
    </source>
</evidence>
<dbReference type="CDD" id="cd06225">
    <property type="entry name" value="HAMP"/>
    <property type="match status" value="1"/>
</dbReference>
<dbReference type="SUPFAM" id="SSF158472">
    <property type="entry name" value="HAMP domain-like"/>
    <property type="match status" value="1"/>
</dbReference>
<keyword evidence="6 17" id="KW-0808">Transferase</keyword>
<evidence type="ECO:0000256" key="7">
    <source>
        <dbReference type="ARBA" id="ARBA00022692"/>
    </source>
</evidence>
<keyword evidence="4" id="KW-1003">Cell membrane</keyword>